<feature type="compositionally biased region" description="Pro residues" evidence="1">
    <location>
        <begin position="87"/>
        <end position="99"/>
    </location>
</feature>
<evidence type="ECO:0000313" key="4">
    <source>
        <dbReference type="Proteomes" id="UP000540506"/>
    </source>
</evidence>
<feature type="compositionally biased region" description="Pro residues" evidence="1">
    <location>
        <begin position="52"/>
        <end position="68"/>
    </location>
</feature>
<evidence type="ECO:0000256" key="2">
    <source>
        <dbReference type="SAM" id="Phobius"/>
    </source>
</evidence>
<keyword evidence="2" id="KW-0472">Membrane</keyword>
<reference evidence="3 4" key="1">
    <citation type="submission" date="2020-08" db="EMBL/GenBank/DDBJ databases">
        <title>Sequencing the genomes of 1000 actinobacteria strains.</title>
        <authorList>
            <person name="Klenk H.-P."/>
        </authorList>
    </citation>
    <scope>NUCLEOTIDE SEQUENCE [LARGE SCALE GENOMIC DNA]</scope>
    <source>
        <strain evidence="3 4">DSM 41654</strain>
    </source>
</reference>
<feature type="region of interest" description="Disordered" evidence="1">
    <location>
        <begin position="1"/>
        <end position="184"/>
    </location>
</feature>
<feature type="transmembrane region" description="Helical" evidence="2">
    <location>
        <begin position="189"/>
        <end position="209"/>
    </location>
</feature>
<gene>
    <name evidence="3" type="ORF">FHR34_002003</name>
</gene>
<dbReference type="RefSeq" id="WP_184935087.1">
    <property type="nucleotide sequence ID" value="NZ_JACHJV010000001.1"/>
</dbReference>
<proteinExistence type="predicted"/>
<feature type="region of interest" description="Disordered" evidence="1">
    <location>
        <begin position="372"/>
        <end position="393"/>
    </location>
</feature>
<evidence type="ECO:0000313" key="3">
    <source>
        <dbReference type="EMBL" id="MBB4923010.1"/>
    </source>
</evidence>
<feature type="compositionally biased region" description="Low complexity" evidence="1">
    <location>
        <begin position="212"/>
        <end position="230"/>
    </location>
</feature>
<feature type="compositionally biased region" description="Pro residues" evidence="1">
    <location>
        <begin position="36"/>
        <end position="45"/>
    </location>
</feature>
<keyword evidence="4" id="KW-1185">Reference proteome</keyword>
<feature type="region of interest" description="Disordered" evidence="1">
    <location>
        <begin position="208"/>
        <end position="273"/>
    </location>
</feature>
<dbReference type="AlphaFoldDB" id="A0A7W7VV10"/>
<evidence type="ECO:0000256" key="1">
    <source>
        <dbReference type="SAM" id="MobiDB-lite"/>
    </source>
</evidence>
<name>A0A7W7VV10_KITKI</name>
<accession>A0A7W7VV10</accession>
<keyword evidence="2" id="KW-0812">Transmembrane</keyword>
<feature type="compositionally biased region" description="Pro residues" evidence="1">
    <location>
        <begin position="114"/>
        <end position="123"/>
    </location>
</feature>
<organism evidence="3 4">
    <name type="scientific">Kitasatospora kifunensis</name>
    <name type="common">Streptomyces kifunensis</name>
    <dbReference type="NCBI Taxonomy" id="58351"/>
    <lineage>
        <taxon>Bacteria</taxon>
        <taxon>Bacillati</taxon>
        <taxon>Actinomycetota</taxon>
        <taxon>Actinomycetes</taxon>
        <taxon>Kitasatosporales</taxon>
        <taxon>Streptomycetaceae</taxon>
        <taxon>Kitasatospora</taxon>
    </lineage>
</organism>
<dbReference type="EMBL" id="JACHJV010000001">
    <property type="protein sequence ID" value="MBB4923010.1"/>
    <property type="molecule type" value="Genomic_DNA"/>
</dbReference>
<dbReference type="Proteomes" id="UP000540506">
    <property type="component" value="Unassembled WGS sequence"/>
</dbReference>
<sequence length="422" mass="42042">MTDQGDMTPAVWDPTARGGEGGWVRRPTPDAKPAGPAAPVPPAGPYPGAGAPQPPGHLSPPMPPPPAPGAVGDQGPPLTARPYLIPGTPPTAAPQPPGGFPAHATAQGANRHAAPPPMPPSPPTGGFDATQAIPRTPPRADQPFGHPGYPMPQPQPQAAPDGINLPGRYEELEPAAPYQPERSRRRGPLLVGAGLVLALAIGGGTVMALQNSSSTSPSPKAAPPASTAPGASPPSPGGAATGSPSGASSASAPASSTPSTGASSSAGPNAQSEAQALDALLTQSESARAPIGSAVAMVESCPAKSDIDSAAQTFDSGAQQRDQLLTALGKLNLADVPGGADAVASLKTAWQESGDIDRAYAAWARTVSAQGCGGNKTAPATADKQRADQLNPQATQAKKDFVTKWSALAGNYGLTAPTWDRI</sequence>
<protein>
    <submittedName>
        <fullName evidence="3">Uncharacterized protein</fullName>
    </submittedName>
</protein>
<feature type="compositionally biased region" description="Low complexity" evidence="1">
    <location>
        <begin position="237"/>
        <end position="268"/>
    </location>
</feature>
<comment type="caution">
    <text evidence="3">The sequence shown here is derived from an EMBL/GenBank/DDBJ whole genome shotgun (WGS) entry which is preliminary data.</text>
</comment>
<keyword evidence="2" id="KW-1133">Transmembrane helix</keyword>